<keyword evidence="3" id="KW-0762">Sugar transport</keyword>
<dbReference type="PANTHER" id="PTHR34581:SF2">
    <property type="entry name" value="PTS SYSTEM N,N'-DIACETYLCHITOBIOSE-SPECIFIC EIIB COMPONENT"/>
    <property type="match status" value="1"/>
</dbReference>
<evidence type="ECO:0000256" key="7">
    <source>
        <dbReference type="PROSITE-ProRule" id="PRU00423"/>
    </source>
</evidence>
<dbReference type="SUPFAM" id="SSF52794">
    <property type="entry name" value="PTS system IIB component-like"/>
    <property type="match status" value="1"/>
</dbReference>
<dbReference type="InterPro" id="IPR036095">
    <property type="entry name" value="PTS_EIIB-like_sf"/>
</dbReference>
<organism evidence="9 10">
    <name type="scientific">Streptococcus henryi</name>
    <dbReference type="NCBI Taxonomy" id="439219"/>
    <lineage>
        <taxon>Bacteria</taxon>
        <taxon>Bacillati</taxon>
        <taxon>Bacillota</taxon>
        <taxon>Bacilli</taxon>
        <taxon>Lactobacillales</taxon>
        <taxon>Streptococcaceae</taxon>
        <taxon>Streptococcus</taxon>
    </lineage>
</organism>
<protein>
    <submittedName>
        <fullName evidence="9">PTS system, cellobiose-specific IIB component</fullName>
    </submittedName>
</protein>
<accession>A0A1G6ASL5</accession>
<dbReference type="AlphaFoldDB" id="A0A1G6ASL5"/>
<keyword evidence="6" id="KW-0418">Kinase</keyword>
<sequence length="100" mass="11004">MRKVLLVCSAGMSTSLLMNKMREFADSIGYDIAVDAHPVSTVDETGKDADVILLGPQIRFNLNKVKGMYPDKPVEAMDIQAYGTMNGQKIVERVKELLGD</sequence>
<name>A0A1G6ASL5_9STRE</name>
<evidence type="ECO:0000313" key="9">
    <source>
        <dbReference type="EMBL" id="SDB11370.1"/>
    </source>
</evidence>
<dbReference type="InterPro" id="IPR051819">
    <property type="entry name" value="PTS_sugar-specific_EIIB"/>
</dbReference>
<evidence type="ECO:0000256" key="4">
    <source>
        <dbReference type="ARBA" id="ARBA00022679"/>
    </source>
</evidence>
<dbReference type="Pfam" id="PF02302">
    <property type="entry name" value="PTS_IIB"/>
    <property type="match status" value="1"/>
</dbReference>
<dbReference type="EMBL" id="FMXP01000006">
    <property type="protein sequence ID" value="SDB11370.1"/>
    <property type="molecule type" value="Genomic_DNA"/>
</dbReference>
<evidence type="ECO:0000256" key="6">
    <source>
        <dbReference type="ARBA" id="ARBA00022777"/>
    </source>
</evidence>
<dbReference type="PANTHER" id="PTHR34581">
    <property type="entry name" value="PTS SYSTEM N,N'-DIACETYLCHITOBIOSE-SPECIFIC EIIB COMPONENT"/>
    <property type="match status" value="1"/>
</dbReference>
<keyword evidence="1" id="KW-0813">Transport</keyword>
<dbReference type="Proteomes" id="UP000182508">
    <property type="component" value="Unassembled WGS sequence"/>
</dbReference>
<dbReference type="GO" id="GO:0016301">
    <property type="term" value="F:kinase activity"/>
    <property type="evidence" value="ECO:0007669"/>
    <property type="project" value="UniProtKB-KW"/>
</dbReference>
<reference evidence="9 10" key="1">
    <citation type="submission" date="2016-10" db="EMBL/GenBank/DDBJ databases">
        <authorList>
            <person name="de Groot N.N."/>
        </authorList>
    </citation>
    <scope>NUCLEOTIDE SEQUENCE [LARGE SCALE GENOMIC DNA]</scope>
    <source>
        <strain evidence="9 10">A-4</strain>
    </source>
</reference>
<dbReference type="InterPro" id="IPR003501">
    <property type="entry name" value="PTS_EIIB_2/3"/>
</dbReference>
<dbReference type="GO" id="GO:0009401">
    <property type="term" value="P:phosphoenolpyruvate-dependent sugar phosphotransferase system"/>
    <property type="evidence" value="ECO:0007669"/>
    <property type="project" value="UniProtKB-KW"/>
</dbReference>
<proteinExistence type="predicted"/>
<dbReference type="GO" id="GO:0008982">
    <property type="term" value="F:protein-N(PI)-phosphohistidine-sugar phosphotransferase activity"/>
    <property type="evidence" value="ECO:0007669"/>
    <property type="project" value="InterPro"/>
</dbReference>
<dbReference type="STRING" id="439219.SAMN02910293_00602"/>
<dbReference type="InterPro" id="IPR013012">
    <property type="entry name" value="PTS_EIIB_3"/>
</dbReference>
<dbReference type="Gene3D" id="3.40.50.2300">
    <property type="match status" value="1"/>
</dbReference>
<evidence type="ECO:0000256" key="1">
    <source>
        <dbReference type="ARBA" id="ARBA00022448"/>
    </source>
</evidence>
<dbReference type="CDD" id="cd05564">
    <property type="entry name" value="PTS_IIB_chitobiose_lichenan"/>
    <property type="match status" value="1"/>
</dbReference>
<gene>
    <name evidence="9" type="ORF">SAMN02910293_00602</name>
</gene>
<dbReference type="PROSITE" id="PS51100">
    <property type="entry name" value="PTS_EIIB_TYPE_3"/>
    <property type="match status" value="1"/>
</dbReference>
<evidence type="ECO:0000259" key="8">
    <source>
        <dbReference type="PROSITE" id="PS51100"/>
    </source>
</evidence>
<dbReference type="eggNOG" id="COG1440">
    <property type="taxonomic scope" value="Bacteria"/>
</dbReference>
<keyword evidence="10" id="KW-1185">Reference proteome</keyword>
<evidence type="ECO:0000313" key="10">
    <source>
        <dbReference type="Proteomes" id="UP000182508"/>
    </source>
</evidence>
<feature type="modified residue" description="Phosphocysteine; by EIIA" evidence="7">
    <location>
        <position position="8"/>
    </location>
</feature>
<evidence type="ECO:0000256" key="5">
    <source>
        <dbReference type="ARBA" id="ARBA00022683"/>
    </source>
</evidence>
<evidence type="ECO:0000256" key="2">
    <source>
        <dbReference type="ARBA" id="ARBA00022553"/>
    </source>
</evidence>
<keyword evidence="2" id="KW-0597">Phosphoprotein</keyword>
<feature type="domain" description="PTS EIIB type-3" evidence="8">
    <location>
        <begin position="1"/>
        <end position="100"/>
    </location>
</feature>
<evidence type="ECO:0000256" key="3">
    <source>
        <dbReference type="ARBA" id="ARBA00022597"/>
    </source>
</evidence>
<dbReference type="RefSeq" id="WP_074485443.1">
    <property type="nucleotide sequence ID" value="NZ_FMXP01000006.1"/>
</dbReference>
<keyword evidence="4" id="KW-0808">Transferase</keyword>
<keyword evidence="5" id="KW-0598">Phosphotransferase system</keyword>